<sequence>MKEERSSQHFIIINDKDACVPPVSGCLPLRLPYGLGKPDGAVRGPSGYRGCFRREAWVLGTASHLDKLPTSLDQQGARCPGQIRLNGEREVKGLSALPHYRLIPTLAARHIRQHCRKDQFGTCFPAISTTGRRLANREQVKNQGEE</sequence>
<dbReference type="EMBL" id="JAUYZG010000001">
    <property type="protein sequence ID" value="KAK2916602.1"/>
    <property type="molecule type" value="Genomic_DNA"/>
</dbReference>
<organism evidence="1 2">
    <name type="scientific">Cirrhinus molitorella</name>
    <name type="common">mud carp</name>
    <dbReference type="NCBI Taxonomy" id="172907"/>
    <lineage>
        <taxon>Eukaryota</taxon>
        <taxon>Metazoa</taxon>
        <taxon>Chordata</taxon>
        <taxon>Craniata</taxon>
        <taxon>Vertebrata</taxon>
        <taxon>Euteleostomi</taxon>
        <taxon>Actinopterygii</taxon>
        <taxon>Neopterygii</taxon>
        <taxon>Teleostei</taxon>
        <taxon>Ostariophysi</taxon>
        <taxon>Cypriniformes</taxon>
        <taxon>Cyprinidae</taxon>
        <taxon>Labeoninae</taxon>
        <taxon>Labeonini</taxon>
        <taxon>Cirrhinus</taxon>
    </lineage>
</organism>
<comment type="caution">
    <text evidence="1">The sequence shown here is derived from an EMBL/GenBank/DDBJ whole genome shotgun (WGS) entry which is preliminary data.</text>
</comment>
<evidence type="ECO:0000313" key="2">
    <source>
        <dbReference type="Proteomes" id="UP001187343"/>
    </source>
</evidence>
<evidence type="ECO:0000313" key="1">
    <source>
        <dbReference type="EMBL" id="KAK2916602.1"/>
    </source>
</evidence>
<proteinExistence type="predicted"/>
<keyword evidence="2" id="KW-1185">Reference proteome</keyword>
<dbReference type="AlphaFoldDB" id="A0AA88Q8F6"/>
<protein>
    <submittedName>
        <fullName evidence="1">Uncharacterized protein</fullName>
    </submittedName>
</protein>
<name>A0AA88Q8F6_9TELE</name>
<reference evidence="1" key="1">
    <citation type="submission" date="2023-08" db="EMBL/GenBank/DDBJ databases">
        <title>Chromosome-level Genome Assembly of mud carp (Cirrhinus molitorella).</title>
        <authorList>
            <person name="Liu H."/>
        </authorList>
    </citation>
    <scope>NUCLEOTIDE SEQUENCE</scope>
    <source>
        <strain evidence="1">Prfri</strain>
        <tissue evidence="1">Muscle</tissue>
    </source>
</reference>
<dbReference type="Proteomes" id="UP001187343">
    <property type="component" value="Unassembled WGS sequence"/>
</dbReference>
<gene>
    <name evidence="1" type="ORF">Q8A67_000976</name>
</gene>
<accession>A0AA88Q8F6</accession>